<name>A0A0D3FMB5_9ORYZ</name>
<evidence type="ECO:0000313" key="3">
    <source>
        <dbReference type="Proteomes" id="UP000026960"/>
    </source>
</evidence>
<evidence type="ECO:0000313" key="2">
    <source>
        <dbReference type="EnsemblPlants" id="OBART03G29230.1"/>
    </source>
</evidence>
<dbReference type="PaxDb" id="65489-OBART03G29230.1"/>
<evidence type="ECO:0000256" key="1">
    <source>
        <dbReference type="SAM" id="MobiDB-lite"/>
    </source>
</evidence>
<keyword evidence="3" id="KW-1185">Reference proteome</keyword>
<dbReference type="AlphaFoldDB" id="A0A0D3FMB5"/>
<dbReference type="Gramene" id="OBART03G29230.1">
    <property type="protein sequence ID" value="OBART03G29230.1"/>
    <property type="gene ID" value="OBART03G29230"/>
</dbReference>
<protein>
    <submittedName>
        <fullName evidence="2">Uncharacterized protein</fullName>
    </submittedName>
</protein>
<dbReference type="EnsemblPlants" id="OBART03G29230.1">
    <property type="protein sequence ID" value="OBART03G29230.1"/>
    <property type="gene ID" value="OBART03G29230"/>
</dbReference>
<feature type="region of interest" description="Disordered" evidence="1">
    <location>
        <begin position="20"/>
        <end position="71"/>
    </location>
</feature>
<accession>A0A0D3FMB5</accession>
<reference evidence="2" key="2">
    <citation type="submission" date="2015-03" db="UniProtKB">
        <authorList>
            <consortium name="EnsemblPlants"/>
        </authorList>
    </citation>
    <scope>IDENTIFICATION</scope>
</reference>
<dbReference type="HOGENOM" id="CLU_2744007_0_0_1"/>
<sequence length="71" mass="7899">MMDEDGPRFALRAAVTQVVTTTAFLPPSPRHRPSRPPETTRLRGRRHEDLPSPSRSRVGAYDPDQMGATTV</sequence>
<dbReference type="Proteomes" id="UP000026960">
    <property type="component" value="Chromosome 3"/>
</dbReference>
<reference evidence="2" key="1">
    <citation type="journal article" date="2009" name="Rice">
        <title>De Novo Next Generation Sequencing of Plant Genomes.</title>
        <authorList>
            <person name="Rounsley S."/>
            <person name="Marri P.R."/>
            <person name="Yu Y."/>
            <person name="He R."/>
            <person name="Sisneros N."/>
            <person name="Goicoechea J.L."/>
            <person name="Lee S.J."/>
            <person name="Angelova A."/>
            <person name="Kudrna D."/>
            <person name="Luo M."/>
            <person name="Affourtit J."/>
            <person name="Desany B."/>
            <person name="Knight J."/>
            <person name="Niazi F."/>
            <person name="Egholm M."/>
            <person name="Wing R.A."/>
        </authorList>
    </citation>
    <scope>NUCLEOTIDE SEQUENCE [LARGE SCALE GENOMIC DNA]</scope>
    <source>
        <strain evidence="2">cv. IRGC 105608</strain>
    </source>
</reference>
<feature type="compositionally biased region" description="Basic and acidic residues" evidence="1">
    <location>
        <begin position="38"/>
        <end position="50"/>
    </location>
</feature>
<organism evidence="2">
    <name type="scientific">Oryza barthii</name>
    <dbReference type="NCBI Taxonomy" id="65489"/>
    <lineage>
        <taxon>Eukaryota</taxon>
        <taxon>Viridiplantae</taxon>
        <taxon>Streptophyta</taxon>
        <taxon>Embryophyta</taxon>
        <taxon>Tracheophyta</taxon>
        <taxon>Spermatophyta</taxon>
        <taxon>Magnoliopsida</taxon>
        <taxon>Liliopsida</taxon>
        <taxon>Poales</taxon>
        <taxon>Poaceae</taxon>
        <taxon>BOP clade</taxon>
        <taxon>Oryzoideae</taxon>
        <taxon>Oryzeae</taxon>
        <taxon>Oryzinae</taxon>
        <taxon>Oryza</taxon>
    </lineage>
</organism>
<proteinExistence type="predicted"/>